<evidence type="ECO:0000256" key="6">
    <source>
        <dbReference type="ARBA" id="ARBA00023170"/>
    </source>
</evidence>
<dbReference type="GO" id="GO:0005886">
    <property type="term" value="C:plasma membrane"/>
    <property type="evidence" value="ECO:0007669"/>
    <property type="project" value="UniProtKB-SubCell"/>
</dbReference>
<proteinExistence type="predicted"/>
<evidence type="ECO:0000256" key="8">
    <source>
        <dbReference type="SAM" id="Phobius"/>
    </source>
</evidence>
<name>A0A922I4C9_DERFA</name>
<dbReference type="AlphaFoldDB" id="A0A922I4C9"/>
<feature type="transmembrane region" description="Helical" evidence="8">
    <location>
        <begin position="134"/>
        <end position="152"/>
    </location>
</feature>
<dbReference type="EMBL" id="ASGP02000002">
    <property type="protein sequence ID" value="KAH9521989.1"/>
    <property type="molecule type" value="Genomic_DNA"/>
</dbReference>
<evidence type="ECO:0000256" key="2">
    <source>
        <dbReference type="ARBA" id="ARBA00022475"/>
    </source>
</evidence>
<dbReference type="EMBL" id="SDOV01000007">
    <property type="protein sequence ID" value="KAH7639402.1"/>
    <property type="molecule type" value="Genomic_DNA"/>
</dbReference>
<protein>
    <submittedName>
        <fullName evidence="9">Glutamate receptor delta-1 subunit -like protein</fullName>
    </submittedName>
</protein>
<accession>A0A922I4C9</accession>
<evidence type="ECO:0000256" key="5">
    <source>
        <dbReference type="ARBA" id="ARBA00023136"/>
    </source>
</evidence>
<dbReference type="Gene3D" id="1.10.287.70">
    <property type="match status" value="1"/>
</dbReference>
<evidence type="ECO:0000256" key="7">
    <source>
        <dbReference type="ARBA" id="ARBA00023180"/>
    </source>
</evidence>
<reference evidence="9" key="2">
    <citation type="submission" date="2020-06" db="EMBL/GenBank/DDBJ databases">
        <authorList>
            <person name="Ji K."/>
            <person name="Li J."/>
        </authorList>
    </citation>
    <scope>NUCLEOTIDE SEQUENCE</scope>
    <source>
        <strain evidence="9">JKM2019</strain>
        <tissue evidence="9">Whole body</tissue>
    </source>
</reference>
<evidence type="ECO:0000256" key="3">
    <source>
        <dbReference type="ARBA" id="ARBA00022692"/>
    </source>
</evidence>
<dbReference type="Proteomes" id="UP000790347">
    <property type="component" value="Unassembled WGS sequence"/>
</dbReference>
<dbReference type="Gene3D" id="3.40.190.10">
    <property type="entry name" value="Periplasmic binding protein-like II"/>
    <property type="match status" value="1"/>
</dbReference>
<dbReference type="PANTHER" id="PTHR42643:SF24">
    <property type="entry name" value="IONOTROPIC RECEPTOR 60A"/>
    <property type="match status" value="1"/>
</dbReference>
<keyword evidence="2" id="KW-1003">Cell membrane</keyword>
<dbReference type="PANTHER" id="PTHR42643">
    <property type="entry name" value="IONOTROPIC RECEPTOR 20A-RELATED"/>
    <property type="match status" value="1"/>
</dbReference>
<organism evidence="10 11">
    <name type="scientific">Dermatophagoides farinae</name>
    <name type="common">American house dust mite</name>
    <dbReference type="NCBI Taxonomy" id="6954"/>
    <lineage>
        <taxon>Eukaryota</taxon>
        <taxon>Metazoa</taxon>
        <taxon>Ecdysozoa</taxon>
        <taxon>Arthropoda</taxon>
        <taxon>Chelicerata</taxon>
        <taxon>Arachnida</taxon>
        <taxon>Acari</taxon>
        <taxon>Acariformes</taxon>
        <taxon>Sarcoptiformes</taxon>
        <taxon>Astigmata</taxon>
        <taxon>Psoroptidia</taxon>
        <taxon>Analgoidea</taxon>
        <taxon>Pyroglyphidae</taxon>
        <taxon>Dermatophagoidinae</taxon>
        <taxon>Dermatophagoides</taxon>
    </lineage>
</organism>
<dbReference type="SUPFAM" id="SSF53850">
    <property type="entry name" value="Periplasmic binding protein-like II"/>
    <property type="match status" value="1"/>
</dbReference>
<evidence type="ECO:0000256" key="4">
    <source>
        <dbReference type="ARBA" id="ARBA00022989"/>
    </source>
</evidence>
<evidence type="ECO:0000313" key="10">
    <source>
        <dbReference type="EMBL" id="KAH9521989.1"/>
    </source>
</evidence>
<reference evidence="10" key="1">
    <citation type="submission" date="2013-05" db="EMBL/GenBank/DDBJ databases">
        <authorList>
            <person name="Yim A.K.Y."/>
            <person name="Chan T.F."/>
            <person name="Ji K.M."/>
            <person name="Liu X.Y."/>
            <person name="Zhou J.W."/>
            <person name="Li R.Q."/>
            <person name="Yang K.Y."/>
            <person name="Li J."/>
            <person name="Li M."/>
            <person name="Law P.T.W."/>
            <person name="Wu Y.L."/>
            <person name="Cai Z.L."/>
            <person name="Qin H."/>
            <person name="Bao Y."/>
            <person name="Leung R.K.K."/>
            <person name="Ng P.K.S."/>
            <person name="Zou J."/>
            <person name="Zhong X.J."/>
            <person name="Ran P.X."/>
            <person name="Zhong N.S."/>
            <person name="Liu Z.G."/>
            <person name="Tsui S.K.W."/>
        </authorList>
    </citation>
    <scope>NUCLEOTIDE SEQUENCE</scope>
    <source>
        <strain evidence="10">Derf</strain>
        <tissue evidence="10">Whole organism</tissue>
    </source>
</reference>
<keyword evidence="11" id="KW-1185">Reference proteome</keyword>
<keyword evidence="3 8" id="KW-0812">Transmembrane</keyword>
<evidence type="ECO:0000313" key="11">
    <source>
        <dbReference type="Proteomes" id="UP000790347"/>
    </source>
</evidence>
<reference evidence="10" key="4">
    <citation type="journal article" date="2022" name="Res Sq">
        <title>Comparative Genomics Reveals Insights into the Divergent Evolution of Astigmatic Mites and Household Pest Adaptations.</title>
        <authorList>
            <person name="Xiong Q."/>
            <person name="Wan A.T.-Y."/>
            <person name="Liu X.-Y."/>
            <person name="Fung C.S.-H."/>
            <person name="Xiao X."/>
            <person name="Malainual N."/>
            <person name="Hou J."/>
            <person name="Wang L."/>
            <person name="Wang M."/>
            <person name="Yang K."/>
            <person name="Cui Y."/>
            <person name="Leung E."/>
            <person name="Nong W."/>
            <person name="Shin S.-K."/>
            <person name="Au S."/>
            <person name="Jeong K.Y."/>
            <person name="Chew F.T."/>
            <person name="Hui J."/>
            <person name="Leung T.F."/>
            <person name="Tungtrongchitr A."/>
            <person name="Zhong N."/>
            <person name="Liu Z."/>
            <person name="Tsui S."/>
        </authorList>
    </citation>
    <scope>NUCLEOTIDE SEQUENCE</scope>
    <source>
        <strain evidence="10">Derf</strain>
        <tissue evidence="10">Whole organism</tissue>
    </source>
</reference>
<comment type="caution">
    <text evidence="10">The sequence shown here is derived from an EMBL/GenBank/DDBJ whole genome shotgun (WGS) entry which is preliminary data.</text>
</comment>
<reference evidence="9" key="3">
    <citation type="journal article" date="2021" name="World Allergy Organ. J.">
        <title>Chromosome-level assembly of Dermatophagoides farinae genome and transcriptome reveals two novel allergens Der f 37 and Der f 39.</title>
        <authorList>
            <person name="Chen J."/>
            <person name="Cai Z."/>
            <person name="Fan D."/>
            <person name="Hu J."/>
            <person name="Hou Y."/>
            <person name="He Y."/>
            <person name="Zhang Z."/>
            <person name="Zhao Z."/>
            <person name="Gao P."/>
            <person name="Hu W."/>
            <person name="Sun J."/>
            <person name="Li J."/>
            <person name="Ji K."/>
        </authorList>
    </citation>
    <scope>NUCLEOTIDE SEQUENCE</scope>
    <source>
        <strain evidence="9">JKM2019</strain>
    </source>
</reference>
<gene>
    <name evidence="10" type="ORF">DERF_005593</name>
    <name evidence="9" type="ORF">HUG17_3435</name>
</gene>
<feature type="transmembrane region" description="Helical" evidence="8">
    <location>
        <begin position="427"/>
        <end position="447"/>
    </location>
</feature>
<evidence type="ECO:0000256" key="1">
    <source>
        <dbReference type="ARBA" id="ARBA00004651"/>
    </source>
</evidence>
<dbReference type="InterPro" id="IPR052192">
    <property type="entry name" value="Insect_Ionotropic_Sensory_Rcpt"/>
</dbReference>
<keyword evidence="7" id="KW-0325">Glycoprotein</keyword>
<dbReference type="Proteomes" id="UP000828236">
    <property type="component" value="Unassembled WGS sequence"/>
</dbReference>
<comment type="subcellular location">
    <subcellularLocation>
        <location evidence="1">Cell membrane</location>
        <topology evidence="1">Multi-pass membrane protein</topology>
    </subcellularLocation>
</comment>
<sequence length="452" mass="52733">MLPSSLSGENFTIGFRNDLPFNWITWNSAKKSYQIQRGIESRLIQDLADYFNFTYHLINIRVFNPKNVSHESVVSRVQNKEIDIGLGGIAMTNKRKQYVDYLYPHVLSQYTYMMARNKAHFNYENIIRPFDTDVWLSLLIVFIVLGILDLITRMIQTSNNLNKPTNLLWISFNLLLRQPYRHLGSIPLSSKMFIIMWALCISIIISFYCCFLLSTLTTQTSMKLQNIYEMTAAISAGKVLPIGANVSVAQHAFFSSSSSNIMEFQAIRDNFQSTKTRKMAIELLMNQIKNSNKKHSFLEKNNEKKIAVLASRDFLHFDQLINGPELLYIPPRKPDSSYFTFMISIPVRTSFPYKEHFNRIIGILQDAGILNHYRSDIETDEHWKQMGISISKARIINNQDSERKNNKYDDNETFDFKLEHLENIFRLYFLCNILAIFVCIIEIEFFMQTSRI</sequence>
<keyword evidence="5 8" id="KW-0472">Membrane</keyword>
<keyword evidence="6 9" id="KW-0675">Receptor</keyword>
<evidence type="ECO:0000313" key="9">
    <source>
        <dbReference type="EMBL" id="KAH7639402.1"/>
    </source>
</evidence>
<keyword evidence="4 8" id="KW-1133">Transmembrane helix</keyword>
<feature type="transmembrane region" description="Helical" evidence="8">
    <location>
        <begin position="192"/>
        <end position="213"/>
    </location>
</feature>